<feature type="domain" description="tRNA nucleotidyltransferase/poly(A) polymerase RNA and SrmB- binding" evidence="12">
    <location>
        <begin position="226"/>
        <end position="287"/>
    </location>
</feature>
<organism evidence="13 14">
    <name type="scientific">Photobacterium atrarenae</name>
    <dbReference type="NCBI Taxonomy" id="865757"/>
    <lineage>
        <taxon>Bacteria</taxon>
        <taxon>Pseudomonadati</taxon>
        <taxon>Pseudomonadota</taxon>
        <taxon>Gammaproteobacteria</taxon>
        <taxon>Vibrionales</taxon>
        <taxon>Vibrionaceae</taxon>
        <taxon>Photobacterium</taxon>
    </lineage>
</organism>
<feature type="compositionally biased region" description="Basic residues" evidence="9">
    <location>
        <begin position="452"/>
        <end position="470"/>
    </location>
</feature>
<dbReference type="HAMAP" id="MF_00957">
    <property type="entry name" value="PolyA_pol"/>
    <property type="match status" value="1"/>
</dbReference>
<dbReference type="Pfam" id="PF12626">
    <property type="entry name" value="PolyA_pol_arg_C"/>
    <property type="match status" value="1"/>
</dbReference>
<evidence type="ECO:0000256" key="2">
    <source>
        <dbReference type="ARBA" id="ARBA00022679"/>
    </source>
</evidence>
<keyword evidence="2 7" id="KW-0808">Transferase</keyword>
<dbReference type="InterPro" id="IPR010206">
    <property type="entry name" value="PolA_pol_I"/>
</dbReference>
<accession>A0ABY5GFS6</accession>
<feature type="domain" description="Polymerase A arginine-rich C-terminal" evidence="11">
    <location>
        <begin position="344"/>
        <end position="462"/>
    </location>
</feature>
<evidence type="ECO:0000259" key="10">
    <source>
        <dbReference type="Pfam" id="PF01743"/>
    </source>
</evidence>
<dbReference type="SUPFAM" id="SSF81301">
    <property type="entry name" value="Nucleotidyltransferase"/>
    <property type="match status" value="1"/>
</dbReference>
<keyword evidence="1 7" id="KW-0507">mRNA processing</keyword>
<dbReference type="InterPro" id="IPR002646">
    <property type="entry name" value="PolA_pol_head_dom"/>
</dbReference>
<feature type="active site" evidence="7">
    <location>
        <position position="84"/>
    </location>
</feature>
<keyword evidence="14" id="KW-1185">Reference proteome</keyword>
<proteinExistence type="inferred from homology"/>
<keyword evidence="4 7" id="KW-0067">ATP-binding</keyword>
<evidence type="ECO:0000256" key="6">
    <source>
        <dbReference type="ARBA" id="ARBA00023163"/>
    </source>
</evidence>
<evidence type="ECO:0000256" key="9">
    <source>
        <dbReference type="SAM" id="MobiDB-lite"/>
    </source>
</evidence>
<keyword evidence="13" id="KW-0548">Nucleotidyltransferase</keyword>
<feature type="region of interest" description="Disordered" evidence="9">
    <location>
        <begin position="438"/>
        <end position="470"/>
    </location>
</feature>
<dbReference type="InterPro" id="IPR025866">
    <property type="entry name" value="PolyA_pol_arg_C_dom"/>
</dbReference>
<dbReference type="InterPro" id="IPR043519">
    <property type="entry name" value="NT_sf"/>
</dbReference>
<dbReference type="Pfam" id="PF12627">
    <property type="entry name" value="PolyA_pol_RNAbd"/>
    <property type="match status" value="1"/>
</dbReference>
<name>A0ABY5GFS6_9GAMM</name>
<evidence type="ECO:0000256" key="5">
    <source>
        <dbReference type="ARBA" id="ARBA00022884"/>
    </source>
</evidence>
<evidence type="ECO:0000313" key="13">
    <source>
        <dbReference type="EMBL" id="UTV28118.1"/>
    </source>
</evidence>
<evidence type="ECO:0000256" key="8">
    <source>
        <dbReference type="RuleBase" id="RU003953"/>
    </source>
</evidence>
<dbReference type="Pfam" id="PF01743">
    <property type="entry name" value="PolyA_pol"/>
    <property type="match status" value="1"/>
</dbReference>
<dbReference type="GO" id="GO:1990817">
    <property type="term" value="F:poly(A) RNA polymerase activity"/>
    <property type="evidence" value="ECO:0007669"/>
    <property type="project" value="UniProtKB-EC"/>
</dbReference>
<dbReference type="NCBIfam" id="TIGR01942">
    <property type="entry name" value="pcnB"/>
    <property type="match status" value="1"/>
</dbReference>
<evidence type="ECO:0000256" key="4">
    <source>
        <dbReference type="ARBA" id="ARBA00022840"/>
    </source>
</evidence>
<dbReference type="EC" id="2.7.7.19" evidence="7"/>
<evidence type="ECO:0000256" key="1">
    <source>
        <dbReference type="ARBA" id="ARBA00022664"/>
    </source>
</evidence>
<feature type="active site" evidence="7">
    <location>
        <position position="82"/>
    </location>
</feature>
<comment type="similarity">
    <text evidence="7 8">Belongs to the tRNA nucleotidyltransferase/poly(A) polymerase family.</text>
</comment>
<dbReference type="Proteomes" id="UP001057998">
    <property type="component" value="Chromosome 1"/>
</dbReference>
<evidence type="ECO:0000313" key="14">
    <source>
        <dbReference type="Proteomes" id="UP001057998"/>
    </source>
</evidence>
<dbReference type="InterPro" id="IPR052191">
    <property type="entry name" value="tRNA_ntf/polyA_polymerase_I"/>
</dbReference>
<evidence type="ECO:0000256" key="7">
    <source>
        <dbReference type="HAMAP-Rule" id="MF_00957"/>
    </source>
</evidence>
<keyword evidence="5 7" id="KW-0694">RNA-binding</keyword>
<dbReference type="InterPro" id="IPR032828">
    <property type="entry name" value="PolyA_RNA-bd"/>
</dbReference>
<comment type="function">
    <text evidence="7">Adds poly(A) tail to the 3' end of many RNAs, which usually targets these RNAs for decay. Plays a significant role in the global control of gene expression, through influencing the rate of transcript degradation, and in the general RNA quality control.</text>
</comment>
<reference evidence="13" key="1">
    <citation type="submission" date="2022-07" db="EMBL/GenBank/DDBJ databases">
        <title>Genome sequencing of Photobacterium atrarenae GJH2-4.</title>
        <authorList>
            <person name="Park S.-J."/>
        </authorList>
    </citation>
    <scope>NUCLEOTIDE SEQUENCE</scope>
    <source>
        <strain evidence="13">GJH2-4</strain>
    </source>
</reference>
<evidence type="ECO:0000256" key="3">
    <source>
        <dbReference type="ARBA" id="ARBA00022741"/>
    </source>
</evidence>
<feature type="active site" evidence="7">
    <location>
        <position position="168"/>
    </location>
</feature>
<dbReference type="PANTHER" id="PTHR43051">
    <property type="entry name" value="POLYNUCLEOTIDE ADENYLYLTRANSFERASE FAMILY PROTEIN"/>
    <property type="match status" value="1"/>
</dbReference>
<dbReference type="Gene3D" id="3.30.460.10">
    <property type="entry name" value="Beta Polymerase, domain 2"/>
    <property type="match status" value="1"/>
</dbReference>
<dbReference type="SUPFAM" id="SSF81891">
    <property type="entry name" value="Poly A polymerase C-terminal region-like"/>
    <property type="match status" value="1"/>
</dbReference>
<keyword evidence="6 7" id="KW-0804">Transcription</keyword>
<dbReference type="RefSeq" id="WP_255389374.1">
    <property type="nucleotide sequence ID" value="NZ_CP101508.1"/>
</dbReference>
<evidence type="ECO:0000259" key="11">
    <source>
        <dbReference type="Pfam" id="PF12626"/>
    </source>
</evidence>
<comment type="catalytic activity">
    <reaction evidence="7">
        <text>RNA(n) + ATP = RNA(n)-3'-adenine ribonucleotide + diphosphate</text>
        <dbReference type="Rhea" id="RHEA:11332"/>
        <dbReference type="Rhea" id="RHEA-COMP:14527"/>
        <dbReference type="Rhea" id="RHEA-COMP:17347"/>
        <dbReference type="ChEBI" id="CHEBI:30616"/>
        <dbReference type="ChEBI" id="CHEBI:33019"/>
        <dbReference type="ChEBI" id="CHEBI:140395"/>
        <dbReference type="ChEBI" id="CHEBI:173115"/>
        <dbReference type="EC" id="2.7.7.19"/>
    </reaction>
</comment>
<dbReference type="PANTHER" id="PTHR43051:SF1">
    <property type="entry name" value="POLYNUCLEOTIDE ADENYLYLTRANSFERASE FAMILY PROTEIN"/>
    <property type="match status" value="1"/>
</dbReference>
<dbReference type="NCBIfam" id="NF008634">
    <property type="entry name" value="PRK11623.1"/>
    <property type="match status" value="1"/>
</dbReference>
<dbReference type="Gene3D" id="1.10.3090.10">
    <property type="entry name" value="cca-adding enzyme, domain 2"/>
    <property type="match status" value="1"/>
</dbReference>
<feature type="domain" description="Poly A polymerase head" evidence="10">
    <location>
        <begin position="64"/>
        <end position="199"/>
    </location>
</feature>
<keyword evidence="3 7" id="KW-0547">Nucleotide-binding</keyword>
<protein>
    <recommendedName>
        <fullName evidence="7">Poly(A) polymerase I</fullName>
        <shortName evidence="7">PAP I</shortName>
        <ecNumber evidence="7">2.7.7.19</ecNumber>
    </recommendedName>
</protein>
<evidence type="ECO:0000259" key="12">
    <source>
        <dbReference type="Pfam" id="PF12627"/>
    </source>
</evidence>
<sequence>MRCIIFNRVASFCRKVLNRQSSTHATEDLTLQIYQRQEHGISRKDISENALKVLYRLNKAGYDAYLVGGGVRDLLLDQKPKDFDIATNATPEEIKKLFRNCRLIGRRFRLAHILFGRDVIEVATFRGHHAETKPAGNIKQQVAAQNHEGMLLRDNVYGTIDEDAERRDFTINALYYNIKDFTVCDYANGLPDLEDRIIRLIGDPETRYREDPVRMLRAVRFAAKLDMDIEANTAEPILRLSTLLQDIPAARLFEESLKLLQSGNGLATYKLLREYNLFQQLFPILAEHFTEDHSSPTERMIEHILAATDARIAEEKRVNPAFMYAAMLWYPMTTRAEEISVTGGLSYYDAFMVAANDILDEQVKTIAIPRRFTTTVRDIWQQQLRFSRRSGKRAFKMMEHPKFRAAFDFLEMRGQFEGNDIATLGAWWRDFQSADRNQRGKMVQELNEGSSQRRRRRRPPRRKKPQAKSS</sequence>
<dbReference type="CDD" id="cd05398">
    <property type="entry name" value="NT_ClassII-CCAase"/>
    <property type="match status" value="1"/>
</dbReference>
<gene>
    <name evidence="7 13" type="primary">pcnB</name>
    <name evidence="13" type="ORF">NNL38_02005</name>
</gene>
<dbReference type="EMBL" id="CP101508">
    <property type="protein sequence ID" value="UTV28118.1"/>
    <property type="molecule type" value="Genomic_DNA"/>
</dbReference>